<evidence type="ECO:0008006" key="5">
    <source>
        <dbReference type="Google" id="ProtNLM"/>
    </source>
</evidence>
<comment type="caution">
    <text evidence="3">The sequence shown here is derived from an EMBL/GenBank/DDBJ whole genome shotgun (WGS) entry which is preliminary data.</text>
</comment>
<protein>
    <recommendedName>
        <fullName evidence="5">2TM domain-containing protein</fullName>
    </recommendedName>
</protein>
<reference evidence="4" key="1">
    <citation type="journal article" date="2019" name="Int. J. Syst. Evol. Microbiol.">
        <title>The Global Catalogue of Microorganisms (GCM) 10K type strain sequencing project: providing services to taxonomists for standard genome sequencing and annotation.</title>
        <authorList>
            <consortium name="The Broad Institute Genomics Platform"/>
            <consortium name="The Broad Institute Genome Sequencing Center for Infectious Disease"/>
            <person name="Wu L."/>
            <person name="Ma J."/>
        </authorList>
    </citation>
    <scope>NUCLEOTIDE SEQUENCE [LARGE SCALE GENOMIC DNA]</scope>
    <source>
        <strain evidence="4">JCM 16083</strain>
    </source>
</reference>
<evidence type="ECO:0000313" key="4">
    <source>
        <dbReference type="Proteomes" id="UP001501126"/>
    </source>
</evidence>
<dbReference type="RefSeq" id="WP_343784586.1">
    <property type="nucleotide sequence ID" value="NZ_BAAAFH010000003.1"/>
</dbReference>
<keyword evidence="2" id="KW-0472">Membrane</keyword>
<proteinExistence type="predicted"/>
<name>A0ABP3XX43_9FLAO</name>
<keyword evidence="2" id="KW-1133">Transmembrane helix</keyword>
<feature type="coiled-coil region" evidence="1">
    <location>
        <begin position="153"/>
        <end position="180"/>
    </location>
</feature>
<keyword evidence="4" id="KW-1185">Reference proteome</keyword>
<feature type="transmembrane region" description="Helical" evidence="2">
    <location>
        <begin position="12"/>
        <end position="30"/>
    </location>
</feature>
<dbReference type="EMBL" id="BAAAFH010000003">
    <property type="protein sequence ID" value="GAA0873995.1"/>
    <property type="molecule type" value="Genomic_DNA"/>
</dbReference>
<evidence type="ECO:0000313" key="3">
    <source>
        <dbReference type="EMBL" id="GAA0873995.1"/>
    </source>
</evidence>
<keyword evidence="1" id="KW-0175">Coiled coil</keyword>
<sequence length="183" mass="21167">MGRAKKNWEENVLIIALVIIVIILIYLVTVGKVNLTSKIDNEKDESIDLARHRHAKLKAHLDKQESLKTKLQKLFKRIYFVIRVLIIAGWSVGVFTLIKFNLIKDIGDFLDYSQLLLIALLVIHFLTFGTISNLKSFLDNIKGRLENRIWGKYINIDEKIKSNKKEINSLEQQILKSENGPRN</sequence>
<keyword evidence="2" id="KW-0812">Transmembrane</keyword>
<evidence type="ECO:0000256" key="1">
    <source>
        <dbReference type="SAM" id="Coils"/>
    </source>
</evidence>
<evidence type="ECO:0000256" key="2">
    <source>
        <dbReference type="SAM" id="Phobius"/>
    </source>
</evidence>
<dbReference type="Proteomes" id="UP001501126">
    <property type="component" value="Unassembled WGS sequence"/>
</dbReference>
<feature type="transmembrane region" description="Helical" evidence="2">
    <location>
        <begin position="112"/>
        <end position="134"/>
    </location>
</feature>
<organism evidence="3 4">
    <name type="scientific">Wandonia haliotis</name>
    <dbReference type="NCBI Taxonomy" id="574963"/>
    <lineage>
        <taxon>Bacteria</taxon>
        <taxon>Pseudomonadati</taxon>
        <taxon>Bacteroidota</taxon>
        <taxon>Flavobacteriia</taxon>
        <taxon>Flavobacteriales</taxon>
        <taxon>Crocinitomicaceae</taxon>
        <taxon>Wandonia</taxon>
    </lineage>
</organism>
<feature type="transmembrane region" description="Helical" evidence="2">
    <location>
        <begin position="78"/>
        <end position="100"/>
    </location>
</feature>
<gene>
    <name evidence="3" type="ORF">GCM10009118_04030</name>
</gene>
<accession>A0ABP3XX43</accession>